<dbReference type="STRING" id="1480694.DC28_12530"/>
<keyword evidence="2 4" id="KW-0808">Transferase</keyword>
<dbReference type="OrthoDB" id="9801456at2"/>
<evidence type="ECO:0000256" key="2">
    <source>
        <dbReference type="ARBA" id="ARBA00022679"/>
    </source>
</evidence>
<accession>A0A098QU61</accession>
<organism evidence="4 5">
    <name type="scientific">Spirochaeta lutea</name>
    <dbReference type="NCBI Taxonomy" id="1480694"/>
    <lineage>
        <taxon>Bacteria</taxon>
        <taxon>Pseudomonadati</taxon>
        <taxon>Spirochaetota</taxon>
        <taxon>Spirochaetia</taxon>
        <taxon>Spirochaetales</taxon>
        <taxon>Spirochaetaceae</taxon>
        <taxon>Spirochaeta</taxon>
    </lineage>
</organism>
<evidence type="ECO:0000256" key="1">
    <source>
        <dbReference type="ARBA" id="ARBA00022605"/>
    </source>
</evidence>
<dbReference type="InterPro" id="IPR053376">
    <property type="entry name" value="Serine_acetyltransferase"/>
</dbReference>
<dbReference type="EMBL" id="JNUP01000067">
    <property type="protein sequence ID" value="KGE71264.1"/>
    <property type="molecule type" value="Genomic_DNA"/>
</dbReference>
<dbReference type="GO" id="GO:0008652">
    <property type="term" value="P:amino acid biosynthetic process"/>
    <property type="evidence" value="ECO:0007669"/>
    <property type="project" value="UniProtKB-KW"/>
</dbReference>
<dbReference type="InterPro" id="IPR045304">
    <property type="entry name" value="LbH_SAT"/>
</dbReference>
<name>A0A098QU61_9SPIO</name>
<dbReference type="InterPro" id="IPR011004">
    <property type="entry name" value="Trimer_LpxA-like_sf"/>
</dbReference>
<keyword evidence="5" id="KW-1185">Reference proteome</keyword>
<evidence type="ECO:0000256" key="3">
    <source>
        <dbReference type="ARBA" id="ARBA00023315"/>
    </source>
</evidence>
<dbReference type="Gene3D" id="2.160.10.10">
    <property type="entry name" value="Hexapeptide repeat proteins"/>
    <property type="match status" value="1"/>
</dbReference>
<sequence length="312" mass="34413">MNQQIIELTDAFLQSYRDIGGINHLDGPNLPSRLGIQTIISDLESLIFPGFKTEEALDPQNLKFTTAEKLNRVIRNLSTEITRSLCFERRLNGESYCIHHSLSKEVNQCRKESEQLAMEVLTEIPRLRGLVQGDVEAAFAGDPASRSREEVILSYPGVEAIMIHRVAHELWVRRVPLIPRMMSEVIHGKTGIDIHPGAQIGERFFIDHATGVVIGETCEIGSHVKIYQGVTLGALSVAKEKAGTKRHPTIEDDVTIYAGATILGGKTVIGKGSTIGGNVWITSSVPAGSKIYNKASDYITMNSFDYIPDFQI</sequence>
<comment type="caution">
    <text evidence="4">The sequence shown here is derived from an EMBL/GenBank/DDBJ whole genome shotgun (WGS) entry which is preliminary data.</text>
</comment>
<proteinExistence type="predicted"/>
<dbReference type="InterPro" id="IPR042122">
    <property type="entry name" value="Ser_AcTrfase_N_sf"/>
</dbReference>
<dbReference type="GO" id="GO:0016746">
    <property type="term" value="F:acyltransferase activity"/>
    <property type="evidence" value="ECO:0007669"/>
    <property type="project" value="UniProtKB-KW"/>
</dbReference>
<dbReference type="AlphaFoldDB" id="A0A098QU61"/>
<dbReference type="SUPFAM" id="SSF51161">
    <property type="entry name" value="Trimeric LpxA-like enzymes"/>
    <property type="match status" value="1"/>
</dbReference>
<dbReference type="eggNOG" id="COG1045">
    <property type="taxonomic scope" value="Bacteria"/>
</dbReference>
<reference evidence="4 5" key="1">
    <citation type="submission" date="2014-05" db="EMBL/GenBank/DDBJ databases">
        <title>De novo Genome Sequence of Spirocheata sp.</title>
        <authorList>
            <person name="Shivani Y."/>
            <person name="Subhash Y."/>
            <person name="Tushar L."/>
            <person name="Sasikala C."/>
            <person name="Ramana C.V."/>
        </authorList>
    </citation>
    <scope>NUCLEOTIDE SEQUENCE [LARGE SCALE GENOMIC DNA]</scope>
    <source>
        <strain evidence="4 5">JC230</strain>
    </source>
</reference>
<dbReference type="Proteomes" id="UP000029692">
    <property type="component" value="Unassembled WGS sequence"/>
</dbReference>
<dbReference type="Gene3D" id="1.10.3130.10">
    <property type="entry name" value="serine acetyltransferase, domain 1"/>
    <property type="match status" value="1"/>
</dbReference>
<dbReference type="PANTHER" id="PTHR42811">
    <property type="entry name" value="SERINE ACETYLTRANSFERASE"/>
    <property type="match status" value="1"/>
</dbReference>
<keyword evidence="3" id="KW-0012">Acyltransferase</keyword>
<protein>
    <submittedName>
        <fullName evidence="4">Serine acetyltransferase</fullName>
    </submittedName>
</protein>
<dbReference type="NCBIfam" id="NF041874">
    <property type="entry name" value="EPS_EpsC"/>
    <property type="match status" value="1"/>
</dbReference>
<dbReference type="CDD" id="cd03354">
    <property type="entry name" value="LbH_SAT"/>
    <property type="match status" value="1"/>
</dbReference>
<evidence type="ECO:0000313" key="5">
    <source>
        <dbReference type="Proteomes" id="UP000029692"/>
    </source>
</evidence>
<evidence type="ECO:0000313" key="4">
    <source>
        <dbReference type="EMBL" id="KGE71264.1"/>
    </source>
</evidence>
<gene>
    <name evidence="4" type="ORF">DC28_12530</name>
</gene>
<keyword evidence="1" id="KW-0028">Amino-acid biosynthesis</keyword>